<dbReference type="InterPro" id="IPR053158">
    <property type="entry name" value="CapK_Type1_Caps_Biosynth"/>
</dbReference>
<accession>A0A7Y0EQA6</accession>
<proteinExistence type="predicted"/>
<organism evidence="1 2">
    <name type="scientific">Bifidobacterium oedipodis</name>
    <dbReference type="NCBI Taxonomy" id="2675322"/>
    <lineage>
        <taxon>Bacteria</taxon>
        <taxon>Bacillati</taxon>
        <taxon>Actinomycetota</taxon>
        <taxon>Actinomycetes</taxon>
        <taxon>Bifidobacteriales</taxon>
        <taxon>Bifidobacteriaceae</taxon>
        <taxon>Bifidobacterium</taxon>
    </lineage>
</organism>
<sequence length="475" mass="53766">MPSLALAGRFIAAHARTRYSRQHMSRLQDRMLRRLLNHAWDHSPYYRERFAAAGISRADLATIELHRLPTIDKQELMQHFDTLVTDPALKLDDLRAFDADESDPASTYLGRYHVVHSSGSTGKPGYFVYDDCAWNRMLAAITRGALWNRSLPWVVRFLFRRPRVAFIAATDGRYGGVMAVGDGVSDLGLEQISLDINMPLEQWIVHINVFKPTVIIGYPSAIKILMRMVDEGHIHISPERIISCGEPMDPGLRAQITNTFGCAVINFYGASESLALGVESDPTDGMVLFDDMNLIEVDDGQMYLTSLTNYTQPLIRYRISDRLQLIDSERAAARFDGVSLADPSLTNRQYPFTRSHVLLSRNEDMLWFDDGRGGREFLHPLAIEGFCVEGLLDYQFAKTGDKAFTMVAERRAQADENNIRTQVDEQMRQILHSKRLDHIAFDIIFVDHIMPDPRTGKKRLVVTCHCDASTMGKAV</sequence>
<dbReference type="SUPFAM" id="SSF56801">
    <property type="entry name" value="Acetyl-CoA synthetase-like"/>
    <property type="match status" value="1"/>
</dbReference>
<dbReference type="AlphaFoldDB" id="A0A7Y0EQA6"/>
<comment type="caution">
    <text evidence="1">The sequence shown here is derived from an EMBL/GenBank/DDBJ whole genome shotgun (WGS) entry which is preliminary data.</text>
</comment>
<dbReference type="PANTHER" id="PTHR36932">
    <property type="entry name" value="CAPSULAR POLYSACCHARIDE BIOSYNTHESIS PROTEIN"/>
    <property type="match status" value="1"/>
</dbReference>
<name>A0A7Y0EQA6_9BIFI</name>
<protein>
    <submittedName>
        <fullName evidence="1">Coenzyme F390 synthetase</fullName>
    </submittedName>
</protein>
<dbReference type="Gene3D" id="3.40.50.12780">
    <property type="entry name" value="N-terminal domain of ligase-like"/>
    <property type="match status" value="1"/>
</dbReference>
<dbReference type="PANTHER" id="PTHR36932:SF1">
    <property type="entry name" value="CAPSULAR POLYSACCHARIDE BIOSYNTHESIS PROTEIN"/>
    <property type="match status" value="1"/>
</dbReference>
<dbReference type="RefSeq" id="WP_169172427.1">
    <property type="nucleotide sequence ID" value="NZ_JAAIII010000004.1"/>
</dbReference>
<keyword evidence="2" id="KW-1185">Reference proteome</keyword>
<gene>
    <name evidence="1" type="ORF">G1C95_1604</name>
</gene>
<dbReference type="Proteomes" id="UP000532194">
    <property type="component" value="Unassembled WGS sequence"/>
</dbReference>
<dbReference type="InterPro" id="IPR042099">
    <property type="entry name" value="ANL_N_sf"/>
</dbReference>
<evidence type="ECO:0000313" key="1">
    <source>
        <dbReference type="EMBL" id="NMM94417.1"/>
    </source>
</evidence>
<reference evidence="1 2" key="1">
    <citation type="submission" date="2020-02" db="EMBL/GenBank/DDBJ databases">
        <title>Characterization of phylogenetic diversity of novel bifidobacterial species isolated in Czech ZOOs.</title>
        <authorList>
            <person name="Lugli G.A."/>
            <person name="Vera N.B."/>
            <person name="Ventura M."/>
        </authorList>
    </citation>
    <scope>NUCLEOTIDE SEQUENCE [LARGE SCALE GENOMIC DNA]</scope>
    <source>
        <strain evidence="1 2">DSM 109957</strain>
    </source>
</reference>
<evidence type="ECO:0000313" key="2">
    <source>
        <dbReference type="Proteomes" id="UP000532194"/>
    </source>
</evidence>
<dbReference type="EMBL" id="JAAIII010000004">
    <property type="protein sequence ID" value="NMM94417.1"/>
    <property type="molecule type" value="Genomic_DNA"/>
</dbReference>